<keyword evidence="1" id="KW-0472">Membrane</keyword>
<organism evidence="4 5">
    <name type="scientific">Sphingomonas cremea</name>
    <dbReference type="NCBI Taxonomy" id="2904799"/>
    <lineage>
        <taxon>Bacteria</taxon>
        <taxon>Pseudomonadati</taxon>
        <taxon>Pseudomonadota</taxon>
        <taxon>Alphaproteobacteria</taxon>
        <taxon>Sphingomonadales</taxon>
        <taxon>Sphingomonadaceae</taxon>
        <taxon>Sphingomonas</taxon>
    </lineage>
</organism>
<sequence length="260" mass="27376">MIRYFVGLWLAVLLAATPAHAQTFPKLTGRIVDQAGLLTPAQVVDLSSKSEALEARTGRQFVIATVNSLEGRTIEDYGYRLGRSWGIGNEQKDDGVILLVAPNERKVRIETGYGARVFLTDAVSSVIIRESIVPRFKAGDFGGGISAGADQIIQMMALSPAEAAKRAQEIGAQESQRREPSVNPFPVLFIVIIFFVIIGSIARRAGGRRYRGRGGISPWVILWGLDAISRGGRGGGWGGGGGGFSGGGGSFGGGGASGGW</sequence>
<evidence type="ECO:0000313" key="5">
    <source>
        <dbReference type="Proteomes" id="UP001139410"/>
    </source>
</evidence>
<keyword evidence="2" id="KW-0732">Signal</keyword>
<evidence type="ECO:0000313" key="4">
    <source>
        <dbReference type="EMBL" id="MCF2513628.1"/>
    </source>
</evidence>
<dbReference type="InterPro" id="IPR007621">
    <property type="entry name" value="TPM_dom"/>
</dbReference>
<gene>
    <name evidence="4" type="ORF">LVY65_00910</name>
</gene>
<feature type="chain" id="PRO_5040762984" evidence="2">
    <location>
        <begin position="22"/>
        <end position="260"/>
    </location>
</feature>
<dbReference type="PANTHER" id="PTHR30373:SF2">
    <property type="entry name" value="UPF0603 PROTEIN YGCG"/>
    <property type="match status" value="1"/>
</dbReference>
<evidence type="ECO:0000259" key="3">
    <source>
        <dbReference type="Pfam" id="PF04536"/>
    </source>
</evidence>
<evidence type="ECO:0000256" key="1">
    <source>
        <dbReference type="SAM" id="Phobius"/>
    </source>
</evidence>
<keyword evidence="1" id="KW-1133">Transmembrane helix</keyword>
<dbReference type="Pfam" id="PF04536">
    <property type="entry name" value="TPM_phosphatase"/>
    <property type="match status" value="1"/>
</dbReference>
<protein>
    <submittedName>
        <fullName evidence="4">TPM domain-containing protein</fullName>
    </submittedName>
</protein>
<feature type="signal peptide" evidence="2">
    <location>
        <begin position="1"/>
        <end position="21"/>
    </location>
</feature>
<name>A0A9X1QH81_9SPHN</name>
<reference evidence="4" key="1">
    <citation type="submission" date="2022-01" db="EMBL/GenBank/DDBJ databases">
        <authorList>
            <person name="Jo J.-H."/>
            <person name="Im W.-T."/>
        </authorList>
    </citation>
    <scope>NUCLEOTIDE SEQUENCE</scope>
    <source>
        <strain evidence="4">G124</strain>
    </source>
</reference>
<dbReference type="Proteomes" id="UP001139410">
    <property type="component" value="Unassembled WGS sequence"/>
</dbReference>
<proteinExistence type="predicted"/>
<feature type="transmembrane region" description="Helical" evidence="1">
    <location>
        <begin position="185"/>
        <end position="202"/>
    </location>
</feature>
<dbReference type="RefSeq" id="WP_235066134.1">
    <property type="nucleotide sequence ID" value="NZ_JAKFGM010000001.1"/>
</dbReference>
<evidence type="ECO:0000256" key="2">
    <source>
        <dbReference type="SAM" id="SignalP"/>
    </source>
</evidence>
<keyword evidence="5" id="KW-1185">Reference proteome</keyword>
<dbReference type="AlphaFoldDB" id="A0A9X1QH81"/>
<accession>A0A9X1QH81</accession>
<dbReference type="PANTHER" id="PTHR30373">
    <property type="entry name" value="UPF0603 PROTEIN YGCG"/>
    <property type="match status" value="1"/>
</dbReference>
<keyword evidence="1" id="KW-0812">Transmembrane</keyword>
<feature type="domain" description="TPM" evidence="3">
    <location>
        <begin position="31"/>
        <end position="154"/>
    </location>
</feature>
<dbReference type="Gene3D" id="3.10.310.50">
    <property type="match status" value="1"/>
</dbReference>
<comment type="caution">
    <text evidence="4">The sequence shown here is derived from an EMBL/GenBank/DDBJ whole genome shotgun (WGS) entry which is preliminary data.</text>
</comment>
<dbReference type="EMBL" id="JAKFGM010000001">
    <property type="protein sequence ID" value="MCF2513628.1"/>
    <property type="molecule type" value="Genomic_DNA"/>
</dbReference>